<organism evidence="3 5">
    <name type="scientific">Mycobacterium paragordonae</name>
    <dbReference type="NCBI Taxonomy" id="1389713"/>
    <lineage>
        <taxon>Bacteria</taxon>
        <taxon>Bacillati</taxon>
        <taxon>Actinomycetota</taxon>
        <taxon>Actinomycetes</taxon>
        <taxon>Mycobacteriales</taxon>
        <taxon>Mycobacteriaceae</taxon>
        <taxon>Mycobacterium</taxon>
    </lineage>
</organism>
<geneLocation type="plasmid" evidence="2">
    <name>pJCM18565</name>
</geneLocation>
<comment type="caution">
    <text evidence="3">The sequence shown here is derived from an EMBL/GenBank/DDBJ whole genome shotgun (WGS) entry which is preliminary data.</text>
</comment>
<proteinExistence type="predicted"/>
<dbReference type="Proteomes" id="UP000465240">
    <property type="component" value="Unassembled WGS sequence"/>
</dbReference>
<protein>
    <submittedName>
        <fullName evidence="3">Uncharacterized protein</fullName>
    </submittedName>
</protein>
<keyword evidence="2" id="KW-0614">Plasmid</keyword>
<keyword evidence="4" id="KW-1185">Reference proteome</keyword>
<dbReference type="EMBL" id="JAUFSA010000005">
    <property type="protein sequence ID" value="MDP7739363.1"/>
    <property type="molecule type" value="Genomic_DNA"/>
</dbReference>
<dbReference type="EMBL" id="BLKX01000002">
    <property type="protein sequence ID" value="GFG82924.1"/>
    <property type="molecule type" value="Genomic_DNA"/>
</dbReference>
<dbReference type="AlphaFoldDB" id="A0AAJ1S8Q4"/>
<dbReference type="RefSeq" id="WP_120795085.1">
    <property type="nucleotide sequence ID" value="NZ_BLKX01000002.1"/>
</dbReference>
<dbReference type="KEGG" id="mpag:C0J29_30580"/>
<evidence type="ECO:0000313" key="4">
    <source>
        <dbReference type="Proteomes" id="UP000465240"/>
    </source>
</evidence>
<reference evidence="2 4" key="1">
    <citation type="journal article" date="2019" name="Emerg. Microbes Infect.">
        <title>Comprehensive subspecies identification of 175 nontuberculous mycobacteria species based on 7547 genomic profiles.</title>
        <authorList>
            <person name="Matsumoto Y."/>
            <person name="Kinjo T."/>
            <person name="Motooka D."/>
            <person name="Nabeya D."/>
            <person name="Jung N."/>
            <person name="Uechi K."/>
            <person name="Horii T."/>
            <person name="Iida T."/>
            <person name="Fujita J."/>
            <person name="Nakamura S."/>
        </authorList>
    </citation>
    <scope>NUCLEOTIDE SEQUENCE [LARGE SCALE GENOMIC DNA]</scope>
    <source>
        <strain evidence="2 4">JCM 18565</strain>
    </source>
</reference>
<reference evidence="2" key="2">
    <citation type="submission" date="2020-02" db="EMBL/GenBank/DDBJ databases">
        <authorList>
            <person name="Matsumoto Y."/>
            <person name="Kinjo T."/>
            <person name="Motooka D."/>
            <person name="Nabeya D."/>
            <person name="Jung N."/>
            <person name="Uechi K."/>
            <person name="Horii T."/>
            <person name="Iida T."/>
            <person name="Fujita J."/>
            <person name="Nakamura S."/>
        </authorList>
    </citation>
    <scope>NUCLEOTIDE SEQUENCE</scope>
    <source>
        <strain evidence="2">JCM 18565</strain>
        <plasmid evidence="2">pJCM18565</plasmid>
    </source>
</reference>
<feature type="compositionally biased region" description="Basic and acidic residues" evidence="1">
    <location>
        <begin position="116"/>
        <end position="131"/>
    </location>
</feature>
<sequence>MKADDPQIGPEEVLYRYSPSIPHEHWTVTDQGTKKVSISVAAVRFDDDGISCYRHRILAEHGLSWADVKREPKNGVFSMLVKDVREVRLGVAFDPYPETEQPHPRDVAHSLVVDNDLPKKQGRKAREDLAKRAQIIHSGSTE</sequence>
<evidence type="ECO:0000313" key="2">
    <source>
        <dbReference type="EMBL" id="GFG82924.1"/>
    </source>
</evidence>
<accession>A0AAJ1S8Q4</accession>
<reference evidence="3" key="3">
    <citation type="submission" date="2023-06" db="EMBL/GenBank/DDBJ databases">
        <title>Identification of two novel mycobacterium reveal diversities and complexities of Mycobacterium gordonae clade.</title>
        <authorList>
            <person name="Matsumoto Y."/>
            <person name="Nakamura S."/>
            <person name="Motooka D."/>
            <person name="Fukushima K."/>
        </authorList>
    </citation>
    <scope>NUCLEOTIDE SEQUENCE</scope>
    <source>
        <strain evidence="3">TY812</strain>
    </source>
</reference>
<evidence type="ECO:0000313" key="3">
    <source>
        <dbReference type="EMBL" id="MDP7739363.1"/>
    </source>
</evidence>
<feature type="region of interest" description="Disordered" evidence="1">
    <location>
        <begin position="95"/>
        <end position="142"/>
    </location>
</feature>
<dbReference type="Proteomes" id="UP001229081">
    <property type="component" value="Unassembled WGS sequence"/>
</dbReference>
<evidence type="ECO:0000313" key="5">
    <source>
        <dbReference type="Proteomes" id="UP001229081"/>
    </source>
</evidence>
<name>A0AAJ1S8Q4_9MYCO</name>
<gene>
    <name evidence="2" type="ORF">MPRG_62000</name>
    <name evidence="3" type="ORF">QXL92_32020</name>
</gene>
<evidence type="ECO:0000256" key="1">
    <source>
        <dbReference type="SAM" id="MobiDB-lite"/>
    </source>
</evidence>